<feature type="domain" description="Zn(2)-C6 fungal-type" evidence="4">
    <location>
        <begin position="132"/>
        <end position="160"/>
    </location>
</feature>
<dbReference type="InterPro" id="IPR036864">
    <property type="entry name" value="Zn2-C6_fun-type_DNA-bd_sf"/>
</dbReference>
<dbReference type="SMART" id="SM00066">
    <property type="entry name" value="GAL4"/>
    <property type="match status" value="1"/>
</dbReference>
<dbReference type="GO" id="GO:0008270">
    <property type="term" value="F:zinc ion binding"/>
    <property type="evidence" value="ECO:0007669"/>
    <property type="project" value="InterPro"/>
</dbReference>
<evidence type="ECO:0000313" key="5">
    <source>
        <dbReference type="EMBL" id="KJZ75239.1"/>
    </source>
</evidence>
<evidence type="ECO:0000256" key="1">
    <source>
        <dbReference type="ARBA" id="ARBA00004123"/>
    </source>
</evidence>
<proteinExistence type="predicted"/>
<evidence type="ECO:0000259" key="4">
    <source>
        <dbReference type="PROSITE" id="PS50048"/>
    </source>
</evidence>
<organism evidence="5 6">
    <name type="scientific">Hirsutella minnesotensis 3608</name>
    <dbReference type="NCBI Taxonomy" id="1043627"/>
    <lineage>
        <taxon>Eukaryota</taxon>
        <taxon>Fungi</taxon>
        <taxon>Dikarya</taxon>
        <taxon>Ascomycota</taxon>
        <taxon>Pezizomycotina</taxon>
        <taxon>Sordariomycetes</taxon>
        <taxon>Hypocreomycetidae</taxon>
        <taxon>Hypocreales</taxon>
        <taxon>Ophiocordycipitaceae</taxon>
        <taxon>Hirsutella</taxon>
    </lineage>
</organism>
<name>A0A0F8A5F5_9HYPO</name>
<evidence type="ECO:0000256" key="2">
    <source>
        <dbReference type="ARBA" id="ARBA00023242"/>
    </source>
</evidence>
<dbReference type="PROSITE" id="PS00463">
    <property type="entry name" value="ZN2_CY6_FUNGAL_1"/>
    <property type="match status" value="1"/>
</dbReference>
<comment type="subcellular location">
    <subcellularLocation>
        <location evidence="1">Nucleus</location>
    </subcellularLocation>
</comment>
<dbReference type="SUPFAM" id="SSF57701">
    <property type="entry name" value="Zn2/Cys6 DNA-binding domain"/>
    <property type="match status" value="1"/>
</dbReference>
<feature type="region of interest" description="Disordered" evidence="3">
    <location>
        <begin position="106"/>
        <end position="129"/>
    </location>
</feature>
<keyword evidence="2" id="KW-0539">Nucleus</keyword>
<evidence type="ECO:0000313" key="6">
    <source>
        <dbReference type="Proteomes" id="UP000054481"/>
    </source>
</evidence>
<dbReference type="Gene3D" id="4.10.240.10">
    <property type="entry name" value="Zn(2)-C6 fungal-type DNA-binding domain"/>
    <property type="match status" value="1"/>
</dbReference>
<dbReference type="PANTHER" id="PTHR37534">
    <property type="entry name" value="TRANSCRIPTIONAL ACTIVATOR PROTEIN UGA3"/>
    <property type="match status" value="1"/>
</dbReference>
<dbReference type="GO" id="GO:0045944">
    <property type="term" value="P:positive regulation of transcription by RNA polymerase II"/>
    <property type="evidence" value="ECO:0007669"/>
    <property type="project" value="TreeGrafter"/>
</dbReference>
<dbReference type="PANTHER" id="PTHR37534:SF51">
    <property type="entry name" value="ACRIFLAVINE SENSITIVITY CONTROL PROTEIN ACR-2"/>
    <property type="match status" value="1"/>
</dbReference>
<evidence type="ECO:0000256" key="3">
    <source>
        <dbReference type="SAM" id="MobiDB-lite"/>
    </source>
</evidence>
<dbReference type="Pfam" id="PF00172">
    <property type="entry name" value="Zn_clus"/>
    <property type="match status" value="1"/>
</dbReference>
<protein>
    <recommendedName>
        <fullName evidence="4">Zn(2)-C6 fungal-type domain-containing protein</fullName>
    </recommendedName>
</protein>
<dbReference type="GO" id="GO:0000976">
    <property type="term" value="F:transcription cis-regulatory region binding"/>
    <property type="evidence" value="ECO:0007669"/>
    <property type="project" value="TreeGrafter"/>
</dbReference>
<dbReference type="InterPro" id="IPR021858">
    <property type="entry name" value="Fun_TF"/>
</dbReference>
<dbReference type="AlphaFoldDB" id="A0A0F8A5F5"/>
<dbReference type="OrthoDB" id="5380854at2759"/>
<dbReference type="Proteomes" id="UP000054481">
    <property type="component" value="Unassembled WGS sequence"/>
</dbReference>
<keyword evidence="6" id="KW-1185">Reference proteome</keyword>
<sequence length="669" mass="74036">MPRLQGTWEGRFIVSNRKVPTLDAALPTSAELRTAASRATSSVDFELLLEALPSSRTDVARPVSVEPAGGYQDSFRFRCSTSSRRRRCKKTKKLALELPLLDRIPRNRLPDRPSTVSPMGMASEPGKTASKACHNCRRRRLRCDRSYPHCNKCINAGAECLGYGKLFRWIGAVASRGKLAGRTSYAPGRDDDDTAAAVRDPESNQTATKLAMKRHALSTSLQGALARQHGRYACPQLLSPGDSPVVSWCLVDPVFQDVDPAHRYYLNYCKSTSMSTPFTQRLCSDFFPQDSTRMNPFLNLLPMSQTHPLLQHTLVAVSAAHMSNLIKPRLLPSGEPSALDTLPGAEASSRSAQQHALAAKHKALNLMRDAVKHMDESSAHIVLAAVVFFINLELIDSGKHGWKAHVKAASQIAALLPPTLPGAEDIRDLMFSDSLVYYIMGSAFVSSPALDDNTFHEPAHFTAMLRKAAAYSYNCCPAELLAVIYEGSQLSSLAGQSEDQDDNLEAALVLIHRAQLFDAEAWANDESNFLSLRSPGLQTRRHAAFAYQLAVCVYIIRALPALSKMYSYDDMTTTLCSGIIHHVTSIREDDPNLKVVTWPTFIVGADTRDPVRRKWAMQKMRYLASSCPWGFLYTAMDTLEKLWASDSPNLQPKCWVKTLKETETNFVVV</sequence>
<dbReference type="InterPro" id="IPR001138">
    <property type="entry name" value="Zn2Cys6_DnaBD"/>
</dbReference>
<gene>
    <name evidence="5" type="ORF">HIM_05433</name>
</gene>
<dbReference type="GO" id="GO:0005634">
    <property type="term" value="C:nucleus"/>
    <property type="evidence" value="ECO:0007669"/>
    <property type="project" value="UniProtKB-SubCell"/>
</dbReference>
<dbReference type="PROSITE" id="PS50048">
    <property type="entry name" value="ZN2_CY6_FUNGAL_2"/>
    <property type="match status" value="1"/>
</dbReference>
<dbReference type="GO" id="GO:0000981">
    <property type="term" value="F:DNA-binding transcription factor activity, RNA polymerase II-specific"/>
    <property type="evidence" value="ECO:0007669"/>
    <property type="project" value="InterPro"/>
</dbReference>
<feature type="region of interest" description="Disordered" evidence="3">
    <location>
        <begin position="181"/>
        <end position="204"/>
    </location>
</feature>
<dbReference type="Pfam" id="PF11951">
    <property type="entry name" value="Fungal_trans_2"/>
    <property type="match status" value="1"/>
</dbReference>
<reference evidence="5 6" key="1">
    <citation type="journal article" date="2014" name="Genome Biol. Evol.">
        <title>Comparative genomics and transcriptomics analyses reveal divergent lifestyle features of nematode endoparasitic fungus Hirsutella minnesotensis.</title>
        <authorList>
            <person name="Lai Y."/>
            <person name="Liu K."/>
            <person name="Zhang X."/>
            <person name="Zhang X."/>
            <person name="Li K."/>
            <person name="Wang N."/>
            <person name="Shu C."/>
            <person name="Wu Y."/>
            <person name="Wang C."/>
            <person name="Bushley K.E."/>
            <person name="Xiang M."/>
            <person name="Liu X."/>
        </authorList>
    </citation>
    <scope>NUCLEOTIDE SEQUENCE [LARGE SCALE GENOMIC DNA]</scope>
    <source>
        <strain evidence="5 6">3608</strain>
    </source>
</reference>
<dbReference type="EMBL" id="KQ030519">
    <property type="protein sequence ID" value="KJZ75239.1"/>
    <property type="molecule type" value="Genomic_DNA"/>
</dbReference>
<accession>A0A0F8A5F5</accession>